<dbReference type="AlphaFoldDB" id="A0A8J7G7J0"/>
<accession>A0A8J7G7J0</accession>
<comment type="function">
    <text evidence="1">Catalyzes the cleavage of 5-oxoproline to form L-glutamate coupled to the hydrolysis of ATP to ADP and inorganic phosphate.</text>
</comment>
<dbReference type="PANTHER" id="PTHR30292">
    <property type="entry name" value="UNCHARACTERIZED PROTEIN YBGL-RELATED"/>
    <property type="match status" value="1"/>
</dbReference>
<dbReference type="NCBIfam" id="NF003816">
    <property type="entry name" value="PRK05406.1-5"/>
    <property type="match status" value="1"/>
</dbReference>
<evidence type="ECO:0000313" key="2">
    <source>
        <dbReference type="EMBL" id="MBF4500613.1"/>
    </source>
</evidence>
<dbReference type="EMBL" id="JADKPV010000001">
    <property type="protein sequence ID" value="MBF4500613.1"/>
    <property type="molecule type" value="Genomic_DNA"/>
</dbReference>
<keyword evidence="3" id="KW-1185">Reference proteome</keyword>
<reference evidence="2" key="1">
    <citation type="submission" date="2020-11" db="EMBL/GenBank/DDBJ databases">
        <title>Multidrug resistant novel bacterium Savagea serpentis sp. nov., isolated from the scats of a vine snake (Ahaetulla nasuta).</title>
        <authorList>
            <person name="Venkata Ramana V."/>
            <person name="Vikas Patil S."/>
            <person name="Yogita Lugani V."/>
        </authorList>
    </citation>
    <scope>NUCLEOTIDE SEQUENCE</scope>
    <source>
        <strain evidence="2">SN6</strain>
    </source>
</reference>
<keyword evidence="1" id="KW-0378">Hydrolase</keyword>
<proteinExistence type="inferred from homology"/>
<comment type="caution">
    <text evidence="2">The sequence shown here is derived from an EMBL/GenBank/DDBJ whole genome shotgun (WGS) entry which is preliminary data.</text>
</comment>
<dbReference type="CDD" id="cd10787">
    <property type="entry name" value="LamB_YcsF_like"/>
    <property type="match status" value="1"/>
</dbReference>
<dbReference type="Gene3D" id="3.20.20.370">
    <property type="entry name" value="Glycoside hydrolase/deacetylase"/>
    <property type="match status" value="1"/>
</dbReference>
<evidence type="ECO:0000256" key="1">
    <source>
        <dbReference type="HAMAP-Rule" id="MF_00691"/>
    </source>
</evidence>
<comment type="catalytic activity">
    <reaction evidence="1">
        <text>5-oxo-L-proline + ATP + 2 H2O = L-glutamate + ADP + phosphate + H(+)</text>
        <dbReference type="Rhea" id="RHEA:10348"/>
        <dbReference type="ChEBI" id="CHEBI:15377"/>
        <dbReference type="ChEBI" id="CHEBI:15378"/>
        <dbReference type="ChEBI" id="CHEBI:29985"/>
        <dbReference type="ChEBI" id="CHEBI:30616"/>
        <dbReference type="ChEBI" id="CHEBI:43474"/>
        <dbReference type="ChEBI" id="CHEBI:58402"/>
        <dbReference type="ChEBI" id="CHEBI:456216"/>
        <dbReference type="EC" id="3.5.2.9"/>
    </reaction>
</comment>
<keyword evidence="1" id="KW-0547">Nucleotide-binding</keyword>
<comment type="similarity">
    <text evidence="1">Belongs to the LamB/PxpA family.</text>
</comment>
<dbReference type="InterPro" id="IPR005501">
    <property type="entry name" value="LamB/YcsF/PxpA-like"/>
</dbReference>
<dbReference type="NCBIfam" id="NF003814">
    <property type="entry name" value="PRK05406.1-3"/>
    <property type="match status" value="1"/>
</dbReference>
<comment type="subunit">
    <text evidence="1">Forms a complex composed of PxpA, PxpB and PxpC.</text>
</comment>
<evidence type="ECO:0000313" key="3">
    <source>
        <dbReference type="Proteomes" id="UP000622653"/>
    </source>
</evidence>
<dbReference type="SUPFAM" id="SSF88713">
    <property type="entry name" value="Glycoside hydrolase/deacetylase"/>
    <property type="match status" value="1"/>
</dbReference>
<dbReference type="Pfam" id="PF03746">
    <property type="entry name" value="LamB_YcsF"/>
    <property type="match status" value="1"/>
</dbReference>
<dbReference type="PANTHER" id="PTHR30292:SF0">
    <property type="entry name" value="5-OXOPROLINASE SUBUNIT A"/>
    <property type="match status" value="1"/>
</dbReference>
<dbReference type="RefSeq" id="WP_194562043.1">
    <property type="nucleotide sequence ID" value="NZ_JADKPV010000001.1"/>
</dbReference>
<dbReference type="GO" id="GO:0005524">
    <property type="term" value="F:ATP binding"/>
    <property type="evidence" value="ECO:0007669"/>
    <property type="project" value="UniProtKB-UniRule"/>
</dbReference>
<gene>
    <name evidence="1" type="primary">pxpA</name>
    <name evidence="2" type="ORF">IRY55_04480</name>
</gene>
<dbReference type="GO" id="GO:0017168">
    <property type="term" value="F:5-oxoprolinase (ATP-hydrolyzing) activity"/>
    <property type="evidence" value="ECO:0007669"/>
    <property type="project" value="UniProtKB-UniRule"/>
</dbReference>
<dbReference type="EC" id="3.5.2.9" evidence="1"/>
<dbReference type="Proteomes" id="UP000622653">
    <property type="component" value="Unassembled WGS sequence"/>
</dbReference>
<sequence>MKVIDLNCDLGESFGDYKMGLDEQVIPLISSANVACGFHAGDPNVMNDTVQTAKQHHVAVGAHIGYPDLVGFGRRNLDITNEQLRNDIIYQIGALRQFVELHGLTLQHVKPHGAMGNMAFVDERIARVIVETMLEVTPELYLYVLPGTAAHRIAEQSGLPFILEVFADRAYNDDLTLVSRKEEGAVIHEPERAAEHVLRMIQDGVVKTRTGAYVPIQAESICVHGDTAGAIHIVKSIRTLLQQEGIAIQSFQQREAVE</sequence>
<dbReference type="InterPro" id="IPR011330">
    <property type="entry name" value="Glyco_hydro/deAcase_b/a-brl"/>
</dbReference>
<name>A0A8J7G7J0_9BACL</name>
<dbReference type="HAMAP" id="MF_00691">
    <property type="entry name" value="PxpA"/>
    <property type="match status" value="1"/>
</dbReference>
<dbReference type="GO" id="GO:0005975">
    <property type="term" value="P:carbohydrate metabolic process"/>
    <property type="evidence" value="ECO:0007669"/>
    <property type="project" value="InterPro"/>
</dbReference>
<organism evidence="2 3">
    <name type="scientific">Savagea serpentis</name>
    <dbReference type="NCBI Taxonomy" id="2785297"/>
    <lineage>
        <taxon>Bacteria</taxon>
        <taxon>Bacillati</taxon>
        <taxon>Bacillota</taxon>
        <taxon>Bacilli</taxon>
        <taxon>Bacillales</taxon>
        <taxon>Caryophanaceae</taxon>
        <taxon>Savagea</taxon>
    </lineage>
</organism>
<protein>
    <recommendedName>
        <fullName evidence="1">5-oxoprolinase subunit A</fullName>
        <shortName evidence="1">5-OPase subunit A</shortName>
        <ecNumber evidence="1">3.5.2.9</ecNumber>
    </recommendedName>
    <alternativeName>
        <fullName evidence="1">5-oxoprolinase (ATP-hydrolyzing) subunit A</fullName>
    </alternativeName>
</protein>
<keyword evidence="1" id="KW-0067">ATP-binding</keyword>